<sequence>MKMVRSKRATLWRHIAATACDEDVDSHKFPLFRCEAEHTSDWGKQQWWAVASPRHSVAWLSVKDPSTRVTG</sequence>
<reference evidence="1 2" key="1">
    <citation type="submission" date="2023-11" db="EMBL/GenBank/DDBJ databases">
        <title>Halocaridina rubra genome assembly.</title>
        <authorList>
            <person name="Smith C."/>
        </authorList>
    </citation>
    <scope>NUCLEOTIDE SEQUENCE [LARGE SCALE GENOMIC DNA]</scope>
    <source>
        <strain evidence="1">EP-1</strain>
        <tissue evidence="1">Whole</tissue>
    </source>
</reference>
<organism evidence="1 2">
    <name type="scientific">Halocaridina rubra</name>
    <name type="common">Hawaiian red shrimp</name>
    <dbReference type="NCBI Taxonomy" id="373956"/>
    <lineage>
        <taxon>Eukaryota</taxon>
        <taxon>Metazoa</taxon>
        <taxon>Ecdysozoa</taxon>
        <taxon>Arthropoda</taxon>
        <taxon>Crustacea</taxon>
        <taxon>Multicrustacea</taxon>
        <taxon>Malacostraca</taxon>
        <taxon>Eumalacostraca</taxon>
        <taxon>Eucarida</taxon>
        <taxon>Decapoda</taxon>
        <taxon>Pleocyemata</taxon>
        <taxon>Caridea</taxon>
        <taxon>Atyoidea</taxon>
        <taxon>Atyidae</taxon>
        <taxon>Halocaridina</taxon>
    </lineage>
</organism>
<gene>
    <name evidence="1" type="ORF">SK128_001680</name>
</gene>
<dbReference type="AlphaFoldDB" id="A0AAN8WZ47"/>
<dbReference type="EMBL" id="JAXCGZ010015115">
    <property type="protein sequence ID" value="KAK7071223.1"/>
    <property type="molecule type" value="Genomic_DNA"/>
</dbReference>
<accession>A0AAN8WZ47</accession>
<dbReference type="Proteomes" id="UP001381693">
    <property type="component" value="Unassembled WGS sequence"/>
</dbReference>
<evidence type="ECO:0000313" key="1">
    <source>
        <dbReference type="EMBL" id="KAK7071223.1"/>
    </source>
</evidence>
<keyword evidence="2" id="KW-1185">Reference proteome</keyword>
<proteinExistence type="predicted"/>
<name>A0AAN8WZ47_HALRR</name>
<comment type="caution">
    <text evidence="1">The sequence shown here is derived from an EMBL/GenBank/DDBJ whole genome shotgun (WGS) entry which is preliminary data.</text>
</comment>
<evidence type="ECO:0000313" key="2">
    <source>
        <dbReference type="Proteomes" id="UP001381693"/>
    </source>
</evidence>
<protein>
    <submittedName>
        <fullName evidence="1">Uncharacterized protein</fullName>
    </submittedName>
</protein>